<sequence length="57" mass="6304">MGSIKGVTVIHQTIHLRIQRIEIVLIRTTPEIGICKGAYVGKVEIVFGGRAEGNFRQ</sequence>
<gene>
    <name evidence="1" type="ORF">SDC9_210009</name>
</gene>
<protein>
    <submittedName>
        <fullName evidence="1">Uncharacterized protein</fullName>
    </submittedName>
</protein>
<comment type="caution">
    <text evidence="1">The sequence shown here is derived from an EMBL/GenBank/DDBJ whole genome shotgun (WGS) entry which is preliminary data.</text>
</comment>
<dbReference type="EMBL" id="VSSQ01140025">
    <property type="protein sequence ID" value="MPN62262.1"/>
    <property type="molecule type" value="Genomic_DNA"/>
</dbReference>
<reference evidence="1" key="1">
    <citation type="submission" date="2019-08" db="EMBL/GenBank/DDBJ databases">
        <authorList>
            <person name="Kucharzyk K."/>
            <person name="Murdoch R.W."/>
            <person name="Higgins S."/>
            <person name="Loffler F."/>
        </authorList>
    </citation>
    <scope>NUCLEOTIDE SEQUENCE</scope>
</reference>
<dbReference type="AlphaFoldDB" id="A0A645JGC3"/>
<name>A0A645JGC3_9ZZZZ</name>
<organism evidence="1">
    <name type="scientific">bioreactor metagenome</name>
    <dbReference type="NCBI Taxonomy" id="1076179"/>
    <lineage>
        <taxon>unclassified sequences</taxon>
        <taxon>metagenomes</taxon>
        <taxon>ecological metagenomes</taxon>
    </lineage>
</organism>
<evidence type="ECO:0000313" key="1">
    <source>
        <dbReference type="EMBL" id="MPN62262.1"/>
    </source>
</evidence>
<accession>A0A645JGC3</accession>
<proteinExistence type="predicted"/>